<evidence type="ECO:0000256" key="1">
    <source>
        <dbReference type="SAM" id="MobiDB-lite"/>
    </source>
</evidence>
<sequence length="382" mass="38785">MGTLFGSPTSGAVHPARRIRRYAVLATTLALPVVAAPAVAHAADATAPVVTNTVSASHDVDYAWQVWNAVDRNRADAPADGTATVRYAVGVTALGPPARSGFEVVGTIGVTNPGEPVGATLSATLAGAGACTIAATDTSPAAGLQVVLPAGASSFAYTCVPGSAPTGPAATTATVSWDASAAEQPARPAGSADAQAQADYAVDQKTDELTTVSTAADGGAPVVLGTLDWDDVWAAPDHRVLVRTSSLALGVGTGPCADHANVARESADATSDSETVTVCEEPEVLGEQSFGKAVGRVRATCQGTVLAHLVNRSGRAVFYYLRVGTTMHRYVVRSLGRKTVTVRGGARAAVVLKAGSRRLERTRLPKRCQAPGVLPGTGLRTG</sequence>
<proteinExistence type="predicted"/>
<dbReference type="RefSeq" id="WP_201933810.1">
    <property type="nucleotide sequence ID" value="NZ_JAERSG010000001.1"/>
</dbReference>
<feature type="compositionally biased region" description="Low complexity" evidence="1">
    <location>
        <begin position="186"/>
        <end position="197"/>
    </location>
</feature>
<dbReference type="Proteomes" id="UP000636918">
    <property type="component" value="Unassembled WGS sequence"/>
</dbReference>
<name>A0ABS1L599_9ACTN</name>
<feature type="chain" id="PRO_5045166132" evidence="2">
    <location>
        <begin position="43"/>
        <end position="382"/>
    </location>
</feature>
<dbReference type="EMBL" id="JAERSG010000001">
    <property type="protein sequence ID" value="MBL0746851.1"/>
    <property type="molecule type" value="Genomic_DNA"/>
</dbReference>
<keyword evidence="4" id="KW-1185">Reference proteome</keyword>
<keyword evidence="2" id="KW-0732">Signal</keyword>
<reference evidence="3 4" key="1">
    <citation type="submission" date="2021-01" db="EMBL/GenBank/DDBJ databases">
        <title>Genome seq and assembly of Nocardiodes sp. G10.</title>
        <authorList>
            <person name="Chhetri G."/>
        </authorList>
    </citation>
    <scope>NUCLEOTIDE SEQUENCE [LARGE SCALE GENOMIC DNA]</scope>
    <source>
        <strain evidence="3 4">G10</strain>
    </source>
</reference>
<protein>
    <submittedName>
        <fullName evidence="3">Uncharacterized protein</fullName>
    </submittedName>
</protein>
<evidence type="ECO:0000256" key="2">
    <source>
        <dbReference type="SAM" id="SignalP"/>
    </source>
</evidence>
<comment type="caution">
    <text evidence="3">The sequence shown here is derived from an EMBL/GenBank/DDBJ whole genome shotgun (WGS) entry which is preliminary data.</text>
</comment>
<organism evidence="3 4">
    <name type="scientific">Nocardioides baculatus</name>
    <dbReference type="NCBI Taxonomy" id="2801337"/>
    <lineage>
        <taxon>Bacteria</taxon>
        <taxon>Bacillati</taxon>
        <taxon>Actinomycetota</taxon>
        <taxon>Actinomycetes</taxon>
        <taxon>Propionibacteriales</taxon>
        <taxon>Nocardioidaceae</taxon>
        <taxon>Nocardioides</taxon>
    </lineage>
</organism>
<gene>
    <name evidence="3" type="ORF">JI751_04445</name>
</gene>
<feature type="region of interest" description="Disordered" evidence="1">
    <location>
        <begin position="178"/>
        <end position="197"/>
    </location>
</feature>
<evidence type="ECO:0000313" key="4">
    <source>
        <dbReference type="Proteomes" id="UP000636918"/>
    </source>
</evidence>
<accession>A0ABS1L599</accession>
<evidence type="ECO:0000313" key="3">
    <source>
        <dbReference type="EMBL" id="MBL0746851.1"/>
    </source>
</evidence>
<feature type="signal peptide" evidence="2">
    <location>
        <begin position="1"/>
        <end position="42"/>
    </location>
</feature>